<sequence>MAESTGIHPSDERPWYWAYDGEPTMLLGATDTDNLFQWADGALSSQLERLESAGGNYVRNTMSDRGSNDVHAFAAVRDGIFDLERWNGTYWDRFETFLEETHRRDIVVQLTLWDQHDFSGNNWENNPWNPFNNVNYGRYESGIASGRDVFSGGARNRVVYPHLRCFVDRVLDISLEYDHVLYNVNNESWAGESWECHWANRIRDRADEVGTSAHVTNMNIWPGQSVATVIRNPDCFSYVEVSQVNQHSKGYAGEEHWDAVQSWQNEIADELGPRPLNNVKIYGTDEENPSAGSAQDAIERFWRQLIGGCASARFHRPTAWGIGLDDRSGAQLRSARMLEDAVDLFSIEPANNLLGSRRPNDAFCAATPGCSYVVYFPGDQSVTLDLSDSSDRFQLAWLYTGQSEWGHETDLEGGSTRKLLPPESRNTVAVIT</sequence>
<dbReference type="EMBL" id="JAOPKB010000019">
    <property type="protein sequence ID" value="MCU4975463.1"/>
    <property type="molecule type" value="Genomic_DNA"/>
</dbReference>
<organism evidence="1 2">
    <name type="scientific">Natronoglomus mannanivorans</name>
    <dbReference type="NCBI Taxonomy" id="2979990"/>
    <lineage>
        <taxon>Archaea</taxon>
        <taxon>Methanobacteriati</taxon>
        <taxon>Methanobacteriota</taxon>
        <taxon>Stenosarchaea group</taxon>
        <taxon>Halobacteria</taxon>
        <taxon>Halobacteriales</taxon>
        <taxon>Natrialbaceae</taxon>
        <taxon>Natronoglomus</taxon>
    </lineage>
</organism>
<dbReference type="RefSeq" id="WP_338009181.1">
    <property type="nucleotide sequence ID" value="NZ_JAOPKB010000019.1"/>
</dbReference>
<dbReference type="Gene3D" id="3.20.20.80">
    <property type="entry name" value="Glycosidases"/>
    <property type="match status" value="1"/>
</dbReference>
<proteinExistence type="predicted"/>
<gene>
    <name evidence="1" type="ORF">OB955_22495</name>
</gene>
<accession>A0ABT2QKK0</accession>
<dbReference type="SUPFAM" id="SSF51445">
    <property type="entry name" value="(Trans)glycosidases"/>
    <property type="match status" value="1"/>
</dbReference>
<reference evidence="1 2" key="1">
    <citation type="submission" date="2022-09" db="EMBL/GenBank/DDBJ databases">
        <title>Enrichment on poylsaccharides allowed isolation of novel metabolic and taxonomic groups of Haloarchaea.</title>
        <authorList>
            <person name="Sorokin D.Y."/>
            <person name="Elcheninov A.G."/>
            <person name="Khizhniak T.V."/>
            <person name="Kolganova T.V."/>
            <person name="Kublanov I.V."/>
        </authorList>
    </citation>
    <scope>NUCLEOTIDE SEQUENCE [LARGE SCALE GENOMIC DNA]</scope>
    <source>
        <strain evidence="1 2">AArc-m2/3/4</strain>
    </source>
</reference>
<evidence type="ECO:0000313" key="1">
    <source>
        <dbReference type="EMBL" id="MCU4975463.1"/>
    </source>
</evidence>
<dbReference type="Proteomes" id="UP001320972">
    <property type="component" value="Unassembled WGS sequence"/>
</dbReference>
<keyword evidence="2" id="KW-1185">Reference proteome</keyword>
<protein>
    <submittedName>
        <fullName evidence="1">Uncharacterized protein</fullName>
    </submittedName>
</protein>
<comment type="caution">
    <text evidence="1">The sequence shown here is derived from an EMBL/GenBank/DDBJ whole genome shotgun (WGS) entry which is preliminary data.</text>
</comment>
<dbReference type="InterPro" id="IPR017853">
    <property type="entry name" value="GH"/>
</dbReference>
<name>A0ABT2QKK0_9EURY</name>
<evidence type="ECO:0000313" key="2">
    <source>
        <dbReference type="Proteomes" id="UP001320972"/>
    </source>
</evidence>